<keyword evidence="2" id="KW-1185">Reference proteome</keyword>
<sequence length="120" mass="13363">MSLIAIGAQIVKTGFNRFTRRVSPLRMRDMNRESGQEVSLKGVGKGTTLELQPFSINDIGITVNASDQLKPSLLVNHSPKEIAELQWNDTDVGCIIRWMEEGLQPSRNAIVSHLLFPIYG</sequence>
<name>A0A9D4H2S1_DREPO</name>
<evidence type="ECO:0000313" key="2">
    <source>
        <dbReference type="Proteomes" id="UP000828390"/>
    </source>
</evidence>
<reference evidence="1" key="1">
    <citation type="journal article" date="2019" name="bioRxiv">
        <title>The Genome of the Zebra Mussel, Dreissena polymorpha: A Resource for Invasive Species Research.</title>
        <authorList>
            <person name="McCartney M.A."/>
            <person name="Auch B."/>
            <person name="Kono T."/>
            <person name="Mallez S."/>
            <person name="Zhang Y."/>
            <person name="Obille A."/>
            <person name="Becker A."/>
            <person name="Abrahante J.E."/>
            <person name="Garbe J."/>
            <person name="Badalamenti J.P."/>
            <person name="Herman A."/>
            <person name="Mangelson H."/>
            <person name="Liachko I."/>
            <person name="Sullivan S."/>
            <person name="Sone E.D."/>
            <person name="Koren S."/>
            <person name="Silverstein K.A.T."/>
            <person name="Beckman K.B."/>
            <person name="Gohl D.M."/>
        </authorList>
    </citation>
    <scope>NUCLEOTIDE SEQUENCE</scope>
    <source>
        <strain evidence="1">Duluth1</strain>
        <tissue evidence="1">Whole animal</tissue>
    </source>
</reference>
<organism evidence="1 2">
    <name type="scientific">Dreissena polymorpha</name>
    <name type="common">Zebra mussel</name>
    <name type="synonym">Mytilus polymorpha</name>
    <dbReference type="NCBI Taxonomy" id="45954"/>
    <lineage>
        <taxon>Eukaryota</taxon>
        <taxon>Metazoa</taxon>
        <taxon>Spiralia</taxon>
        <taxon>Lophotrochozoa</taxon>
        <taxon>Mollusca</taxon>
        <taxon>Bivalvia</taxon>
        <taxon>Autobranchia</taxon>
        <taxon>Heteroconchia</taxon>
        <taxon>Euheterodonta</taxon>
        <taxon>Imparidentia</taxon>
        <taxon>Neoheterodontei</taxon>
        <taxon>Myida</taxon>
        <taxon>Dreissenoidea</taxon>
        <taxon>Dreissenidae</taxon>
        <taxon>Dreissena</taxon>
    </lineage>
</organism>
<dbReference type="AlphaFoldDB" id="A0A9D4H2S1"/>
<protein>
    <submittedName>
        <fullName evidence="1">Uncharacterized protein</fullName>
    </submittedName>
</protein>
<dbReference type="EMBL" id="JAIWYP010000005">
    <property type="protein sequence ID" value="KAH3825959.1"/>
    <property type="molecule type" value="Genomic_DNA"/>
</dbReference>
<evidence type="ECO:0000313" key="1">
    <source>
        <dbReference type="EMBL" id="KAH3825959.1"/>
    </source>
</evidence>
<comment type="caution">
    <text evidence="1">The sequence shown here is derived from an EMBL/GenBank/DDBJ whole genome shotgun (WGS) entry which is preliminary data.</text>
</comment>
<reference evidence="1" key="2">
    <citation type="submission" date="2020-11" db="EMBL/GenBank/DDBJ databases">
        <authorList>
            <person name="McCartney M.A."/>
            <person name="Auch B."/>
            <person name="Kono T."/>
            <person name="Mallez S."/>
            <person name="Becker A."/>
            <person name="Gohl D.M."/>
            <person name="Silverstein K.A.T."/>
            <person name="Koren S."/>
            <person name="Bechman K.B."/>
            <person name="Herman A."/>
            <person name="Abrahante J.E."/>
            <person name="Garbe J."/>
        </authorList>
    </citation>
    <scope>NUCLEOTIDE SEQUENCE</scope>
    <source>
        <strain evidence="1">Duluth1</strain>
        <tissue evidence="1">Whole animal</tissue>
    </source>
</reference>
<proteinExistence type="predicted"/>
<gene>
    <name evidence="1" type="ORF">DPMN_127846</name>
</gene>
<dbReference type="Proteomes" id="UP000828390">
    <property type="component" value="Unassembled WGS sequence"/>
</dbReference>
<accession>A0A9D4H2S1</accession>